<dbReference type="Gene3D" id="3.40.50.720">
    <property type="entry name" value="NAD(P)-binding Rossmann-like Domain"/>
    <property type="match status" value="1"/>
</dbReference>
<dbReference type="SUPFAM" id="SSF51735">
    <property type="entry name" value="NAD(P)-binding Rossmann-fold domains"/>
    <property type="match status" value="1"/>
</dbReference>
<dbReference type="GO" id="GO:0000166">
    <property type="term" value="F:nucleotide binding"/>
    <property type="evidence" value="ECO:0007669"/>
    <property type="project" value="InterPro"/>
</dbReference>
<reference evidence="3 4" key="1">
    <citation type="journal article" date="2018" name="IMA Fungus">
        <title>IMA Genome-F 10: Nine draft genome sequences of Claviceps purpurea s.lat., including C. arundinis, C. humidiphila, and C. cf. spartinae, pseudomolecules for the pitch canker pathogen Fusarium circinatum, draft genome of Davidsoniella eucalypti, Grosmannia galeiformis, Quambalaria eucalypti, and Teratosphaeria destructans.</title>
        <authorList>
            <person name="Wingfield B.D."/>
            <person name="Liu M."/>
            <person name="Nguyen H.D."/>
            <person name="Lane F.A."/>
            <person name="Morgan S.W."/>
            <person name="De Vos L."/>
            <person name="Wilken P.M."/>
            <person name="Duong T.A."/>
            <person name="Aylward J."/>
            <person name="Coetzee M.P."/>
            <person name="Dadej K."/>
            <person name="De Beer Z.W."/>
            <person name="Findlay W."/>
            <person name="Havenga M."/>
            <person name="Kolarik M."/>
            <person name="Menzies J.G."/>
            <person name="Naidoo K."/>
            <person name="Pochopski O."/>
            <person name="Shoukouhi P."/>
            <person name="Santana Q.C."/>
            <person name="Seifert K.A."/>
            <person name="Soal N."/>
            <person name="Steenkamp E.T."/>
            <person name="Tatham C.T."/>
            <person name="van der Nest M.A."/>
            <person name="Wingfield M.J."/>
        </authorList>
    </citation>
    <scope>NUCLEOTIDE SEQUENCE [LARGE SCALE GENOMIC DNA]</scope>
    <source>
        <strain evidence="3">CMW44962</strain>
    </source>
</reference>
<dbReference type="Gene3D" id="3.30.360.10">
    <property type="entry name" value="Dihydrodipicolinate Reductase, domain 2"/>
    <property type="match status" value="2"/>
</dbReference>
<reference evidence="3 4" key="2">
    <citation type="journal article" date="2021" name="Curr. Genet.">
        <title>Genetic response to nitrogen starvation in the aggressive Eucalyptus foliar pathogen Teratosphaeria destructans.</title>
        <authorList>
            <person name="Havenga M."/>
            <person name="Wingfield B.D."/>
            <person name="Wingfield M.J."/>
            <person name="Dreyer L.L."/>
            <person name="Roets F."/>
            <person name="Aylward J."/>
        </authorList>
    </citation>
    <scope>NUCLEOTIDE SEQUENCE [LARGE SCALE GENOMIC DNA]</scope>
    <source>
        <strain evidence="3">CMW44962</strain>
    </source>
</reference>
<evidence type="ECO:0000313" key="4">
    <source>
        <dbReference type="Proteomes" id="UP001138500"/>
    </source>
</evidence>
<name>A0A9W7VZ92_9PEZI</name>
<dbReference type="Proteomes" id="UP001138500">
    <property type="component" value="Unassembled WGS sequence"/>
</dbReference>
<dbReference type="InterPro" id="IPR036291">
    <property type="entry name" value="NAD(P)-bd_dom_sf"/>
</dbReference>
<dbReference type="InterPro" id="IPR000683">
    <property type="entry name" value="Gfo/Idh/MocA-like_OxRdtase_N"/>
</dbReference>
<feature type="domain" description="Gfo/Idh/MocA-like oxidoreductase N-terminal" evidence="2">
    <location>
        <begin position="6"/>
        <end position="126"/>
    </location>
</feature>
<comment type="caution">
    <text evidence="3">The sequence shown here is derived from an EMBL/GenBank/DDBJ whole genome shotgun (WGS) entry which is preliminary data.</text>
</comment>
<keyword evidence="4" id="KW-1185">Reference proteome</keyword>
<gene>
    <name evidence="3" type="ORF">Tdes44962_MAKER04975</name>
</gene>
<evidence type="ECO:0000256" key="1">
    <source>
        <dbReference type="ARBA" id="ARBA00023002"/>
    </source>
</evidence>
<evidence type="ECO:0000259" key="2">
    <source>
        <dbReference type="Pfam" id="PF01408"/>
    </source>
</evidence>
<dbReference type="AlphaFoldDB" id="A0A9W7VZ92"/>
<dbReference type="PANTHER" id="PTHR42840:SF3">
    <property type="entry name" value="BINDING ROSSMANN FOLD OXIDOREDUCTASE, PUTATIVE (AFU_ORTHOLOGUE AFUA_2G10240)-RELATED"/>
    <property type="match status" value="1"/>
</dbReference>
<protein>
    <submittedName>
        <fullName evidence="3">Scyllo-inositol 2-dehydrogenase (NAD(+))</fullName>
    </submittedName>
</protein>
<dbReference type="OrthoDB" id="446809at2759"/>
<organism evidence="3 4">
    <name type="scientific">Teratosphaeria destructans</name>
    <dbReference type="NCBI Taxonomy" id="418781"/>
    <lineage>
        <taxon>Eukaryota</taxon>
        <taxon>Fungi</taxon>
        <taxon>Dikarya</taxon>
        <taxon>Ascomycota</taxon>
        <taxon>Pezizomycotina</taxon>
        <taxon>Dothideomycetes</taxon>
        <taxon>Dothideomycetidae</taxon>
        <taxon>Mycosphaerellales</taxon>
        <taxon>Teratosphaeriaceae</taxon>
        <taxon>Teratosphaeria</taxon>
    </lineage>
</organism>
<dbReference type="GO" id="GO:0016491">
    <property type="term" value="F:oxidoreductase activity"/>
    <property type="evidence" value="ECO:0007669"/>
    <property type="project" value="UniProtKB-KW"/>
</dbReference>
<proteinExistence type="predicted"/>
<accession>A0A9W7VZ92</accession>
<dbReference type="EMBL" id="RIBY02002267">
    <property type="protein sequence ID" value="KAH9821378.1"/>
    <property type="molecule type" value="Genomic_DNA"/>
</dbReference>
<sequence>MARRLQVAVSGLGRMGARHAVNYLERTPRAQLVAACDPDPQALAWAKDRLEPYGVTLYRDFDEMLAHEGLEAVVVAGITTEHAPQSIRAIQAGKHVLCEKPLSTDVAISQKVIDVAQTKPHLKVMTGFSRRFDESYRSAFRSANAGEIGKPVIVRSQTCDKFRDDDYFVNYSKTPAPSSVVKSVTAVGTVARYPGLKALGDVDNGVGIVEFWGGKIAYFYASRIMSAGQTDTTEVIGTHGKLTINANPGNNLVEFHEPNGIRREIAQTYYDRFEPAFVRESNEFTEACLDDKELPFKLQGAVQALKIGTYLQESFRSGKKLSFDESGEPIVEEKAKL</sequence>
<evidence type="ECO:0000313" key="3">
    <source>
        <dbReference type="EMBL" id="KAH9821378.1"/>
    </source>
</evidence>
<dbReference type="PANTHER" id="PTHR42840">
    <property type="entry name" value="NAD(P)-BINDING ROSSMANN-FOLD SUPERFAMILY PROTEIN-RELATED"/>
    <property type="match status" value="1"/>
</dbReference>
<dbReference type="GO" id="GO:0005737">
    <property type="term" value="C:cytoplasm"/>
    <property type="evidence" value="ECO:0007669"/>
    <property type="project" value="TreeGrafter"/>
</dbReference>
<keyword evidence="1" id="KW-0560">Oxidoreductase</keyword>
<dbReference type="GO" id="GO:0006740">
    <property type="term" value="P:NADPH regeneration"/>
    <property type="evidence" value="ECO:0007669"/>
    <property type="project" value="TreeGrafter"/>
</dbReference>
<dbReference type="Pfam" id="PF01408">
    <property type="entry name" value="GFO_IDH_MocA"/>
    <property type="match status" value="1"/>
</dbReference>
<dbReference type="SUPFAM" id="SSF55347">
    <property type="entry name" value="Glyceraldehyde-3-phosphate dehydrogenase-like, C-terminal domain"/>
    <property type="match status" value="1"/>
</dbReference>